<name>A0A2J7ZYW7_9CHLO</name>
<feature type="region of interest" description="Disordered" evidence="1">
    <location>
        <begin position="65"/>
        <end position="90"/>
    </location>
</feature>
<dbReference type="SUPFAM" id="SSF46561">
    <property type="entry name" value="Ribosomal protein L29 (L29p)"/>
    <property type="match status" value="1"/>
</dbReference>
<dbReference type="Gene3D" id="1.10.287.310">
    <property type="match status" value="1"/>
</dbReference>
<dbReference type="Proteomes" id="UP000236333">
    <property type="component" value="Unassembled WGS sequence"/>
</dbReference>
<sequence>MQVARAFTAVRPARSAGMPACPRTSVVAHVKPTKMADFSSLSSEELVEKSLILKRELASTKWLQRTRGVGELKPGENQPQPDPENVPKGNINRHIRVQIAQCLTLVRQRQAADGLDRKDVRRIEKRAALATGTLQKDATPKVIKALKVKA</sequence>
<dbReference type="GO" id="GO:0006412">
    <property type="term" value="P:translation"/>
    <property type="evidence" value="ECO:0007669"/>
    <property type="project" value="InterPro"/>
</dbReference>
<dbReference type="GO" id="GO:0005840">
    <property type="term" value="C:ribosome"/>
    <property type="evidence" value="ECO:0007669"/>
    <property type="project" value="InterPro"/>
</dbReference>
<evidence type="ECO:0000313" key="3">
    <source>
        <dbReference type="Proteomes" id="UP000236333"/>
    </source>
</evidence>
<protein>
    <recommendedName>
        <fullName evidence="4">50S ribosomal protein L29, chloroplastic</fullName>
    </recommendedName>
</protein>
<evidence type="ECO:0000256" key="1">
    <source>
        <dbReference type="SAM" id="MobiDB-lite"/>
    </source>
</evidence>
<comment type="caution">
    <text evidence="2">The sequence shown here is derived from an EMBL/GenBank/DDBJ whole genome shotgun (WGS) entry which is preliminary data.</text>
</comment>
<dbReference type="AlphaFoldDB" id="A0A2J7ZYW7"/>
<organism evidence="2 3">
    <name type="scientific">Tetrabaena socialis</name>
    <dbReference type="NCBI Taxonomy" id="47790"/>
    <lineage>
        <taxon>Eukaryota</taxon>
        <taxon>Viridiplantae</taxon>
        <taxon>Chlorophyta</taxon>
        <taxon>core chlorophytes</taxon>
        <taxon>Chlorophyceae</taxon>
        <taxon>CS clade</taxon>
        <taxon>Chlamydomonadales</taxon>
        <taxon>Tetrabaenaceae</taxon>
        <taxon>Tetrabaena</taxon>
    </lineage>
</organism>
<dbReference type="OrthoDB" id="528635at2759"/>
<accession>A0A2J7ZYW7</accession>
<evidence type="ECO:0000313" key="2">
    <source>
        <dbReference type="EMBL" id="PNH05464.1"/>
    </source>
</evidence>
<evidence type="ECO:0008006" key="4">
    <source>
        <dbReference type="Google" id="ProtNLM"/>
    </source>
</evidence>
<keyword evidence="3" id="KW-1185">Reference proteome</keyword>
<gene>
    <name evidence="2" type="ORF">TSOC_008302</name>
</gene>
<proteinExistence type="predicted"/>
<reference evidence="2 3" key="1">
    <citation type="journal article" date="2017" name="Mol. Biol. Evol.">
        <title>The 4-celled Tetrabaena socialis nuclear genome reveals the essential components for genetic control of cell number at the origin of multicellularity in the volvocine lineage.</title>
        <authorList>
            <person name="Featherston J."/>
            <person name="Arakaki Y."/>
            <person name="Hanschen E.R."/>
            <person name="Ferris P.J."/>
            <person name="Michod R.E."/>
            <person name="Olson B.J.S.C."/>
            <person name="Nozaki H."/>
            <person name="Durand P.M."/>
        </authorList>
    </citation>
    <scope>NUCLEOTIDE SEQUENCE [LARGE SCALE GENOMIC DNA]</scope>
    <source>
        <strain evidence="2 3">NIES-571</strain>
    </source>
</reference>
<dbReference type="GO" id="GO:0003735">
    <property type="term" value="F:structural constituent of ribosome"/>
    <property type="evidence" value="ECO:0007669"/>
    <property type="project" value="InterPro"/>
</dbReference>
<dbReference type="InterPro" id="IPR036049">
    <property type="entry name" value="Ribosomal_uL29_sf"/>
</dbReference>
<dbReference type="EMBL" id="PGGS01000303">
    <property type="protein sequence ID" value="PNH05464.1"/>
    <property type="molecule type" value="Genomic_DNA"/>
</dbReference>